<proteinExistence type="predicted"/>
<organism evidence="1 2">
    <name type="scientific">Candidatus Magnetoglobus multicellularis str. Araruama</name>
    <dbReference type="NCBI Taxonomy" id="890399"/>
    <lineage>
        <taxon>Bacteria</taxon>
        <taxon>Pseudomonadati</taxon>
        <taxon>Thermodesulfobacteriota</taxon>
        <taxon>Desulfobacteria</taxon>
        <taxon>Desulfobacterales</taxon>
        <taxon>Desulfobacteraceae</taxon>
        <taxon>Candidatus Magnetoglobus</taxon>
    </lineage>
</organism>
<evidence type="ECO:0000313" key="2">
    <source>
        <dbReference type="Proteomes" id="UP000189670"/>
    </source>
</evidence>
<dbReference type="EMBL" id="ATBP01002087">
    <property type="protein sequence ID" value="ETR66304.1"/>
    <property type="molecule type" value="Genomic_DNA"/>
</dbReference>
<reference evidence="2" key="1">
    <citation type="submission" date="2012-11" db="EMBL/GenBank/DDBJ databases">
        <authorList>
            <person name="Lucero-Rivera Y.E."/>
            <person name="Tovar-Ramirez D."/>
        </authorList>
    </citation>
    <scope>NUCLEOTIDE SEQUENCE [LARGE SCALE GENOMIC DNA]</scope>
    <source>
        <strain evidence="2">Araruama</strain>
    </source>
</reference>
<gene>
    <name evidence="1" type="ORF">OMM_12972</name>
</gene>
<evidence type="ECO:0000313" key="1">
    <source>
        <dbReference type="EMBL" id="ETR66304.1"/>
    </source>
</evidence>
<comment type="caution">
    <text evidence="1">The sequence shown here is derived from an EMBL/GenBank/DDBJ whole genome shotgun (WGS) entry which is preliminary data.</text>
</comment>
<dbReference type="Proteomes" id="UP000189670">
    <property type="component" value="Unassembled WGS sequence"/>
</dbReference>
<protein>
    <submittedName>
        <fullName evidence="1">Uncharacterized protein</fullName>
    </submittedName>
</protein>
<sequence length="142" mass="16629">MFLGGQNCMINGKSITLEECNKIRNGIPIQAGFMRFRLEDFYNLEGQQIDDVICEAKMAREQFRAFNQDKYVKNFQIDPSKKCSYDPVFELDINGDGDVIKETSLNMNQKKLKMVDQYFFHEASEDMAWIPLQQLNIKPERK</sequence>
<dbReference type="AlphaFoldDB" id="A0A1V1NUR7"/>
<name>A0A1V1NUR7_9BACT</name>
<accession>A0A1V1NUR7</accession>